<feature type="transmembrane region" description="Helical" evidence="2">
    <location>
        <begin position="61"/>
        <end position="82"/>
    </location>
</feature>
<accession>A0AAD7BJ68</accession>
<reference evidence="3" key="1">
    <citation type="submission" date="2023-03" db="EMBL/GenBank/DDBJ databases">
        <title>Massive genome expansion in bonnet fungi (Mycena s.s.) driven by repeated elements and novel gene families across ecological guilds.</title>
        <authorList>
            <consortium name="Lawrence Berkeley National Laboratory"/>
            <person name="Harder C.B."/>
            <person name="Miyauchi S."/>
            <person name="Viragh M."/>
            <person name="Kuo A."/>
            <person name="Thoen E."/>
            <person name="Andreopoulos B."/>
            <person name="Lu D."/>
            <person name="Skrede I."/>
            <person name="Drula E."/>
            <person name="Henrissat B."/>
            <person name="Morin E."/>
            <person name="Kohler A."/>
            <person name="Barry K."/>
            <person name="LaButti K."/>
            <person name="Morin E."/>
            <person name="Salamov A."/>
            <person name="Lipzen A."/>
            <person name="Mereny Z."/>
            <person name="Hegedus B."/>
            <person name="Baldrian P."/>
            <person name="Stursova M."/>
            <person name="Weitz H."/>
            <person name="Taylor A."/>
            <person name="Grigoriev I.V."/>
            <person name="Nagy L.G."/>
            <person name="Martin F."/>
            <person name="Kauserud H."/>
        </authorList>
    </citation>
    <scope>NUCLEOTIDE SEQUENCE</scope>
    <source>
        <strain evidence="3">9284</strain>
    </source>
</reference>
<gene>
    <name evidence="3" type="ORF">FB45DRAFT_1061969</name>
</gene>
<keyword evidence="2" id="KW-0812">Transmembrane</keyword>
<evidence type="ECO:0000256" key="2">
    <source>
        <dbReference type="SAM" id="Phobius"/>
    </source>
</evidence>
<dbReference type="Proteomes" id="UP001221142">
    <property type="component" value="Unassembled WGS sequence"/>
</dbReference>
<keyword evidence="2" id="KW-0472">Membrane</keyword>
<protein>
    <submittedName>
        <fullName evidence="3">Uncharacterized protein</fullName>
    </submittedName>
</protein>
<sequence>MFPRSLKRLSSLSQRSSMSAGAQLEPAAMSPCRSIDSWASTHSTVAHSPLKKRRNGRITRIILGSLSGLLVAPIPSAFLAAVPGMAH</sequence>
<evidence type="ECO:0000256" key="1">
    <source>
        <dbReference type="SAM" id="MobiDB-lite"/>
    </source>
</evidence>
<keyword evidence="4" id="KW-1185">Reference proteome</keyword>
<feature type="compositionally biased region" description="Low complexity" evidence="1">
    <location>
        <begin position="8"/>
        <end position="19"/>
    </location>
</feature>
<comment type="caution">
    <text evidence="3">The sequence shown here is derived from an EMBL/GenBank/DDBJ whole genome shotgun (WGS) entry which is preliminary data.</text>
</comment>
<evidence type="ECO:0000313" key="4">
    <source>
        <dbReference type="Proteomes" id="UP001221142"/>
    </source>
</evidence>
<organism evidence="3 4">
    <name type="scientific">Roridomyces roridus</name>
    <dbReference type="NCBI Taxonomy" id="1738132"/>
    <lineage>
        <taxon>Eukaryota</taxon>
        <taxon>Fungi</taxon>
        <taxon>Dikarya</taxon>
        <taxon>Basidiomycota</taxon>
        <taxon>Agaricomycotina</taxon>
        <taxon>Agaricomycetes</taxon>
        <taxon>Agaricomycetidae</taxon>
        <taxon>Agaricales</taxon>
        <taxon>Marasmiineae</taxon>
        <taxon>Mycenaceae</taxon>
        <taxon>Roridomyces</taxon>
    </lineage>
</organism>
<keyword evidence="2" id="KW-1133">Transmembrane helix</keyword>
<feature type="region of interest" description="Disordered" evidence="1">
    <location>
        <begin position="1"/>
        <end position="25"/>
    </location>
</feature>
<evidence type="ECO:0000313" key="3">
    <source>
        <dbReference type="EMBL" id="KAJ7622524.1"/>
    </source>
</evidence>
<name>A0AAD7BJ68_9AGAR</name>
<dbReference type="EMBL" id="JARKIF010000015">
    <property type="protein sequence ID" value="KAJ7622524.1"/>
    <property type="molecule type" value="Genomic_DNA"/>
</dbReference>
<proteinExistence type="predicted"/>
<dbReference type="AlphaFoldDB" id="A0AAD7BJ68"/>